<organism evidence="2 3">
    <name type="scientific">Terrisporobacter othiniensis</name>
    <dbReference type="NCBI Taxonomy" id="1577792"/>
    <lineage>
        <taxon>Bacteria</taxon>
        <taxon>Bacillati</taxon>
        <taxon>Bacillota</taxon>
        <taxon>Clostridia</taxon>
        <taxon>Peptostreptococcales</taxon>
        <taxon>Peptostreptococcaceae</taxon>
        <taxon>Terrisporobacter</taxon>
    </lineage>
</organism>
<dbReference type="AlphaFoldDB" id="A0A0B3VG90"/>
<accession>A0A0B3VG90</accession>
<keyword evidence="1" id="KW-0812">Transmembrane</keyword>
<dbReference type="Pfam" id="PF11193">
    <property type="entry name" value="DUF2812"/>
    <property type="match status" value="1"/>
</dbReference>
<evidence type="ECO:0000313" key="2">
    <source>
        <dbReference type="EMBL" id="KHS55751.1"/>
    </source>
</evidence>
<dbReference type="RefSeq" id="WP_039681256.1">
    <property type="nucleotide sequence ID" value="NZ_JWHR01000151.1"/>
</dbReference>
<sequence length="175" mass="21186">MIIYKFFALGEYEKEEEWINNMCSNGYALKNFKFCRYNFEKCIPNEYYYFLELIENLPSSPNQEDFLNYLEDEWNVEYVCHYRNWVFFRRKRMLGKFSLFSNVQFKIYYFRKILIFRFLVVIALISFGILNILFSPKESTDATFALLLILIAIIVIAVNIPTFMKYNKLKKSDKS</sequence>
<dbReference type="EMBL" id="JWHR01000151">
    <property type="protein sequence ID" value="KHS55751.1"/>
    <property type="molecule type" value="Genomic_DNA"/>
</dbReference>
<proteinExistence type="predicted"/>
<evidence type="ECO:0000256" key="1">
    <source>
        <dbReference type="SAM" id="Phobius"/>
    </source>
</evidence>
<feature type="transmembrane region" description="Helical" evidence="1">
    <location>
        <begin position="114"/>
        <end position="136"/>
    </location>
</feature>
<reference evidence="2 3" key="1">
    <citation type="submission" date="2014-12" db="EMBL/GenBank/DDBJ databases">
        <title>Draft genome sequence of Terrisporobacter sp. 08-306576, isolated from the blood culture of a bacteremia patient.</title>
        <authorList>
            <person name="Lund L.C."/>
            <person name="Sydenham T.V."/>
            <person name="Hogh S.V."/>
            <person name="Skov M.N."/>
            <person name="Kemp M."/>
            <person name="Justesen U.S."/>
        </authorList>
    </citation>
    <scope>NUCLEOTIDE SEQUENCE [LARGE SCALE GENOMIC DNA]</scope>
    <source>
        <strain evidence="2 3">08-306576</strain>
    </source>
</reference>
<keyword evidence="1" id="KW-1133">Transmembrane helix</keyword>
<protein>
    <recommendedName>
        <fullName evidence="4">DUF2812 domain-containing protein</fullName>
    </recommendedName>
</protein>
<gene>
    <name evidence="2" type="ORF">QX51_17845</name>
</gene>
<keyword evidence="1" id="KW-0472">Membrane</keyword>
<dbReference type="InterPro" id="IPR021359">
    <property type="entry name" value="DUF2812"/>
</dbReference>
<evidence type="ECO:0008006" key="4">
    <source>
        <dbReference type="Google" id="ProtNLM"/>
    </source>
</evidence>
<comment type="caution">
    <text evidence="2">The sequence shown here is derived from an EMBL/GenBank/DDBJ whole genome shotgun (WGS) entry which is preliminary data.</text>
</comment>
<keyword evidence="3" id="KW-1185">Reference proteome</keyword>
<dbReference type="STRING" id="1577792.QX51_17845"/>
<evidence type="ECO:0000313" key="3">
    <source>
        <dbReference type="Proteomes" id="UP000031189"/>
    </source>
</evidence>
<dbReference type="Proteomes" id="UP000031189">
    <property type="component" value="Unassembled WGS sequence"/>
</dbReference>
<dbReference type="OrthoDB" id="8757095at2"/>
<feature type="transmembrane region" description="Helical" evidence="1">
    <location>
        <begin position="142"/>
        <end position="164"/>
    </location>
</feature>
<name>A0A0B3VG90_9FIRM</name>